<sequence>KWSRHDKELLSGHFGSWIVSKEDNNKWCTKLVVLQLEKYGKELFMKYIVQFEPASISHLEVKEQYLNTRAKLFNERKNACLSLRNDTSHVHHSILKS</sequence>
<dbReference type="EMBL" id="CP111018">
    <property type="protein sequence ID" value="WAR11173.1"/>
    <property type="molecule type" value="Genomic_DNA"/>
</dbReference>
<dbReference type="Proteomes" id="UP001164746">
    <property type="component" value="Chromosome 7"/>
</dbReference>
<organism evidence="1 2">
    <name type="scientific">Mya arenaria</name>
    <name type="common">Soft-shell clam</name>
    <dbReference type="NCBI Taxonomy" id="6604"/>
    <lineage>
        <taxon>Eukaryota</taxon>
        <taxon>Metazoa</taxon>
        <taxon>Spiralia</taxon>
        <taxon>Lophotrochozoa</taxon>
        <taxon>Mollusca</taxon>
        <taxon>Bivalvia</taxon>
        <taxon>Autobranchia</taxon>
        <taxon>Heteroconchia</taxon>
        <taxon>Euheterodonta</taxon>
        <taxon>Imparidentia</taxon>
        <taxon>Neoheterodontei</taxon>
        <taxon>Myida</taxon>
        <taxon>Myoidea</taxon>
        <taxon>Myidae</taxon>
        <taxon>Mya</taxon>
    </lineage>
</organism>
<evidence type="ECO:0000313" key="1">
    <source>
        <dbReference type="EMBL" id="WAR11173.1"/>
    </source>
</evidence>
<keyword evidence="2" id="KW-1185">Reference proteome</keyword>
<protein>
    <submittedName>
        <fullName evidence="1">Uncharacterized protein</fullName>
    </submittedName>
</protein>
<evidence type="ECO:0000313" key="2">
    <source>
        <dbReference type="Proteomes" id="UP001164746"/>
    </source>
</evidence>
<accession>A0ABY7EMF4</accession>
<feature type="non-terminal residue" evidence="1">
    <location>
        <position position="1"/>
    </location>
</feature>
<proteinExistence type="predicted"/>
<reference evidence="1" key="1">
    <citation type="submission" date="2022-11" db="EMBL/GenBank/DDBJ databases">
        <title>Centuries of genome instability and evolution in soft-shell clam transmissible cancer (bioRxiv).</title>
        <authorList>
            <person name="Hart S.F.M."/>
            <person name="Yonemitsu M.A."/>
            <person name="Giersch R.M."/>
            <person name="Beal B.F."/>
            <person name="Arriagada G."/>
            <person name="Davis B.W."/>
            <person name="Ostrander E.A."/>
            <person name="Goff S.P."/>
            <person name="Metzger M.J."/>
        </authorList>
    </citation>
    <scope>NUCLEOTIDE SEQUENCE</scope>
    <source>
        <strain evidence="1">MELC-2E11</strain>
        <tissue evidence="1">Siphon/mantle</tissue>
    </source>
</reference>
<gene>
    <name evidence="1" type="ORF">MAR_036249</name>
</gene>
<name>A0ABY7EMF4_MYAAR</name>